<dbReference type="SMART" id="SM00194">
    <property type="entry name" value="PTPc"/>
    <property type="match status" value="1"/>
</dbReference>
<dbReference type="PROSITE" id="PS00383">
    <property type="entry name" value="TYR_PHOSPHATASE_1"/>
    <property type="match status" value="1"/>
</dbReference>
<keyword evidence="4" id="KW-0904">Protein phosphatase</keyword>
<keyword evidence="3" id="KW-0378">Hydrolase</keyword>
<dbReference type="WBParaSite" id="nRc.2.0.1.t39059-RA">
    <property type="protein sequence ID" value="nRc.2.0.1.t39059-RA"/>
    <property type="gene ID" value="nRc.2.0.1.g39059"/>
</dbReference>
<evidence type="ECO:0000256" key="2">
    <source>
        <dbReference type="ARBA" id="ARBA00013064"/>
    </source>
</evidence>
<dbReference type="EC" id="3.1.3.48" evidence="2"/>
<dbReference type="Pfam" id="PF00102">
    <property type="entry name" value="Y_phosphatase"/>
    <property type="match status" value="1"/>
</dbReference>
<dbReference type="InterPro" id="IPR050348">
    <property type="entry name" value="Protein-Tyr_Phosphatase"/>
</dbReference>
<dbReference type="PANTHER" id="PTHR19134:SF562">
    <property type="entry name" value="PROTEIN-TYROSINE-PHOSPHATASE"/>
    <property type="match status" value="1"/>
</dbReference>
<evidence type="ECO:0000256" key="6">
    <source>
        <dbReference type="SAM" id="Phobius"/>
    </source>
</evidence>
<evidence type="ECO:0000256" key="3">
    <source>
        <dbReference type="ARBA" id="ARBA00022801"/>
    </source>
</evidence>
<reference evidence="10" key="1">
    <citation type="submission" date="2022-11" db="UniProtKB">
        <authorList>
            <consortium name="WormBaseParasite"/>
        </authorList>
    </citation>
    <scope>IDENTIFICATION</scope>
</reference>
<protein>
    <recommendedName>
        <fullName evidence="2">protein-tyrosine-phosphatase</fullName>
        <ecNumber evidence="2">3.1.3.48</ecNumber>
    </recommendedName>
</protein>
<evidence type="ECO:0000256" key="5">
    <source>
        <dbReference type="SAM" id="MobiDB-lite"/>
    </source>
</evidence>
<dbReference type="InterPro" id="IPR000242">
    <property type="entry name" value="PTP_cat"/>
</dbReference>
<feature type="domain" description="Tyrosine specific protein phosphatases" evidence="8">
    <location>
        <begin position="656"/>
        <end position="732"/>
    </location>
</feature>
<organism evidence="9 10">
    <name type="scientific">Romanomermis culicivorax</name>
    <name type="common">Nematode worm</name>
    <dbReference type="NCBI Taxonomy" id="13658"/>
    <lineage>
        <taxon>Eukaryota</taxon>
        <taxon>Metazoa</taxon>
        <taxon>Ecdysozoa</taxon>
        <taxon>Nematoda</taxon>
        <taxon>Enoplea</taxon>
        <taxon>Dorylaimia</taxon>
        <taxon>Mermithida</taxon>
        <taxon>Mermithoidea</taxon>
        <taxon>Mermithidae</taxon>
        <taxon>Romanomermis</taxon>
    </lineage>
</organism>
<dbReference type="PROSITE" id="PS50056">
    <property type="entry name" value="TYR_PHOSPHATASE_2"/>
    <property type="match status" value="1"/>
</dbReference>
<proteinExistence type="inferred from homology"/>
<dbReference type="AlphaFoldDB" id="A0A915KJX5"/>
<dbReference type="Gene3D" id="3.90.190.10">
    <property type="entry name" value="Protein tyrosine phosphatase superfamily"/>
    <property type="match status" value="1"/>
</dbReference>
<accession>A0A915KJX5</accession>
<dbReference type="InterPro" id="IPR003595">
    <property type="entry name" value="Tyr_Pase_cat"/>
</dbReference>
<evidence type="ECO:0000256" key="1">
    <source>
        <dbReference type="ARBA" id="ARBA00009580"/>
    </source>
</evidence>
<feature type="transmembrane region" description="Helical" evidence="6">
    <location>
        <begin position="398"/>
        <end position="423"/>
    </location>
</feature>
<comment type="similarity">
    <text evidence="1">Belongs to the protein-tyrosine phosphatase family.</text>
</comment>
<name>A0A915KJX5_ROMCU</name>
<dbReference type="InterPro" id="IPR029021">
    <property type="entry name" value="Prot-tyrosine_phosphatase-like"/>
</dbReference>
<dbReference type="SMART" id="SM00404">
    <property type="entry name" value="PTPc_motif"/>
    <property type="match status" value="1"/>
</dbReference>
<dbReference type="PROSITE" id="PS50055">
    <property type="entry name" value="TYR_PHOSPHATASE_PTP"/>
    <property type="match status" value="1"/>
</dbReference>
<dbReference type="GO" id="GO:0004725">
    <property type="term" value="F:protein tyrosine phosphatase activity"/>
    <property type="evidence" value="ECO:0007669"/>
    <property type="project" value="UniProtKB-EC"/>
</dbReference>
<keyword evidence="6" id="KW-0472">Membrane</keyword>
<evidence type="ECO:0000313" key="9">
    <source>
        <dbReference type="Proteomes" id="UP000887565"/>
    </source>
</evidence>
<dbReference type="Proteomes" id="UP000887565">
    <property type="component" value="Unplaced"/>
</dbReference>
<keyword evidence="6" id="KW-0812">Transmembrane</keyword>
<feature type="region of interest" description="Disordered" evidence="5">
    <location>
        <begin position="862"/>
        <end position="888"/>
    </location>
</feature>
<evidence type="ECO:0000313" key="10">
    <source>
        <dbReference type="WBParaSite" id="nRc.2.0.1.t39059-RA"/>
    </source>
</evidence>
<feature type="domain" description="Tyrosine-protein phosphatase" evidence="7">
    <location>
        <begin position="506"/>
        <end position="745"/>
    </location>
</feature>
<evidence type="ECO:0000259" key="7">
    <source>
        <dbReference type="PROSITE" id="PS50055"/>
    </source>
</evidence>
<evidence type="ECO:0000259" key="8">
    <source>
        <dbReference type="PROSITE" id="PS50056"/>
    </source>
</evidence>
<dbReference type="SUPFAM" id="SSF52799">
    <property type="entry name" value="(Phosphotyrosine protein) phosphatases II"/>
    <property type="match status" value="1"/>
</dbReference>
<dbReference type="InterPro" id="IPR000387">
    <property type="entry name" value="Tyr_Pase_dom"/>
</dbReference>
<keyword evidence="9" id="KW-1185">Reference proteome</keyword>
<sequence>MLKVYDAYGDEADMVHYGSTVEFLCNCAMLWCQTSADSMDLMLNGNRINSTKDRKRSQVTKFTVRVDEHFKLGQYKCVMGDEQWTAKSLEYHLCADHHPSCQRSDACEGKFCIVRKFAIDACSTPTLTECGIHPTLYACTKSTNQIFHSVCGAYAKNASSLMTTTMTQCGEPHLLTFHNEVGQRVALGSTIYLTPQTKIQIKCGGDIRSVIVVEEKIIDQTEPFWTRNLNCQDFVPFNVHKENRKKYSKTKLCARTTVDQYEIIKTYFYVVSLEKPVLTLSLPNGTECAPDSAIPHFSCIVQNYEAHQLEYLRVSLEVSHVVIGELNSTVGELSLHKIPVTAAGKYTCRAEVVYRTCSPFSEYKVEGVIEAHLHKSCLPLNVKSEYIKVIESDPTNKVILYALIGGVSLIAVVAICVITVSAYTRSLKSKKDRLRQPELEKTLNESDPANEGLILSGESLFKLSQLLMSPANNFKHAKDYVQRYLGSFDQEMSASSGKIVQIEGARYDDIPCYRHSQVRGMHINRMTDWKLRPLFIAMAPTPPDFAKFWELILIENIGTVVWIGDAKEGDLIRIDPYISLKQGVESVYKNRENLTVAVRTISVKDITESQYSAYAVDVVIKGSIELDAKLRRVKIIHVKEWPDHNIPQGASAARLYQTCATIETFHDSQTKEHQMPGLLFHCSAGVQRSAAMLSLYIGRQIFVDRKKINLIGVMKYVRAARFGAFLLPARGFMQVPIVLGGLAALQMSMQDEDLAAARPITVTKDEKAVFNALLNKKPTLLGKKLARYRTGASSKSTSAKLPMDGEFSGGGGTVKASSSDGGLVANSAEKSFDVFQVSAFNAGEASTDGRAAKKVFAPGKRKQSLGIPAAGTDAGSRAVFRSSHQPHV</sequence>
<evidence type="ECO:0000256" key="4">
    <source>
        <dbReference type="ARBA" id="ARBA00022912"/>
    </source>
</evidence>
<dbReference type="PANTHER" id="PTHR19134">
    <property type="entry name" value="RECEPTOR-TYPE TYROSINE-PROTEIN PHOSPHATASE"/>
    <property type="match status" value="1"/>
</dbReference>
<dbReference type="InterPro" id="IPR016130">
    <property type="entry name" value="Tyr_Pase_AS"/>
</dbReference>
<dbReference type="PRINTS" id="PR00700">
    <property type="entry name" value="PRTYPHPHTASE"/>
</dbReference>
<keyword evidence="6" id="KW-1133">Transmembrane helix</keyword>